<dbReference type="InterPro" id="IPR012291">
    <property type="entry name" value="CBM2_carb-bd_dom_sf"/>
</dbReference>
<evidence type="ECO:0000256" key="4">
    <source>
        <dbReference type="ARBA" id="ARBA00023326"/>
    </source>
</evidence>
<reference evidence="9" key="1">
    <citation type="journal article" date="2019" name="Int. J. Syst. Evol. Microbiol.">
        <title>The Global Catalogue of Microorganisms (GCM) 10K type strain sequencing project: providing services to taxonomists for standard genome sequencing and annotation.</title>
        <authorList>
            <consortium name="The Broad Institute Genomics Platform"/>
            <consortium name="The Broad Institute Genome Sequencing Center for Infectious Disease"/>
            <person name="Wu L."/>
            <person name="Ma J."/>
        </authorList>
    </citation>
    <scope>NUCLEOTIDE SEQUENCE [LARGE SCALE GENOMIC DNA]</scope>
    <source>
        <strain evidence="9">JCM 15933</strain>
    </source>
</reference>
<dbReference type="PROSITE" id="PS51173">
    <property type="entry name" value="CBM2"/>
    <property type="match status" value="1"/>
</dbReference>
<evidence type="ECO:0000256" key="1">
    <source>
        <dbReference type="ARBA" id="ARBA00022801"/>
    </source>
</evidence>
<dbReference type="InterPro" id="IPR003961">
    <property type="entry name" value="FN3_dom"/>
</dbReference>
<keyword evidence="1" id="KW-0378">Hydrolase</keyword>
<feature type="chain" id="PRO_5046810192" evidence="5">
    <location>
        <begin position="17"/>
        <end position="310"/>
    </location>
</feature>
<dbReference type="InterPro" id="IPR036116">
    <property type="entry name" value="FN3_sf"/>
</dbReference>
<evidence type="ECO:0000256" key="2">
    <source>
        <dbReference type="ARBA" id="ARBA00023277"/>
    </source>
</evidence>
<proteinExistence type="predicted"/>
<dbReference type="SMART" id="SM00637">
    <property type="entry name" value="CBD_II"/>
    <property type="match status" value="1"/>
</dbReference>
<keyword evidence="5" id="KW-0732">Signal</keyword>
<dbReference type="Proteomes" id="UP001501470">
    <property type="component" value="Unassembled WGS sequence"/>
</dbReference>
<accession>A0ABP4NMT3</accession>
<dbReference type="InterPro" id="IPR001919">
    <property type="entry name" value="CBD2"/>
</dbReference>
<keyword evidence="4" id="KW-0624">Polysaccharide degradation</keyword>
<evidence type="ECO:0000313" key="9">
    <source>
        <dbReference type="Proteomes" id="UP001501470"/>
    </source>
</evidence>
<evidence type="ECO:0000259" key="6">
    <source>
        <dbReference type="PROSITE" id="PS50853"/>
    </source>
</evidence>
<evidence type="ECO:0000313" key="8">
    <source>
        <dbReference type="EMBL" id="GAA1564435.1"/>
    </source>
</evidence>
<name>A0ABP4NMT3_9ACTN</name>
<sequence length="310" mass="31467">MAGILAITLNPVAAGAATVPTAAFSQDSTWPAGYVGRMTVTNGGATALTWRVEFDLPAGTTIGSSWDATVTHSGGHYVAVGASWNASLAPGASTSFGWVAAGQGTPQGCLLNAAPCDGRPPSRDVRPPSTPTNLRGTAQASTYVLTWSPSTDDRAVTGYEIYSNTSTAPIATVTGTSYSMPTPPPVVMSFGVRAIDAAGNRSPFATVGLGTPPDTTAPSQPTGLALRGVTDGSWTVVWTASTDNQFVAGYEVALNGTVISLVGNTTAYVPYTGYGTYFVAVRAFDGAGNFSTRAQVGIAVDPPPPPPPGS</sequence>
<comment type="caution">
    <text evidence="8">The sequence shown here is derived from an EMBL/GenBank/DDBJ whole genome shotgun (WGS) entry which is preliminary data.</text>
</comment>
<feature type="domain" description="CBM2" evidence="7">
    <location>
        <begin position="10"/>
        <end position="119"/>
    </location>
</feature>
<keyword evidence="3" id="KW-0326">Glycosidase</keyword>
<dbReference type="InterPro" id="IPR013783">
    <property type="entry name" value="Ig-like_fold"/>
</dbReference>
<evidence type="ECO:0000259" key="7">
    <source>
        <dbReference type="PROSITE" id="PS51173"/>
    </source>
</evidence>
<feature type="domain" description="Fibronectin type-III" evidence="6">
    <location>
        <begin position="127"/>
        <end position="215"/>
    </location>
</feature>
<dbReference type="SMART" id="SM00060">
    <property type="entry name" value="FN3"/>
    <property type="match status" value="2"/>
</dbReference>
<feature type="signal peptide" evidence="5">
    <location>
        <begin position="1"/>
        <end position="16"/>
    </location>
</feature>
<evidence type="ECO:0000256" key="5">
    <source>
        <dbReference type="SAM" id="SignalP"/>
    </source>
</evidence>
<gene>
    <name evidence="8" type="ORF">GCM10009827_102530</name>
</gene>
<keyword evidence="9" id="KW-1185">Reference proteome</keyword>
<dbReference type="Gene3D" id="2.60.40.290">
    <property type="match status" value="1"/>
</dbReference>
<dbReference type="PROSITE" id="PS00561">
    <property type="entry name" value="CBM2_A"/>
    <property type="match status" value="1"/>
</dbReference>
<dbReference type="EMBL" id="BAAAQD010000034">
    <property type="protein sequence ID" value="GAA1564435.1"/>
    <property type="molecule type" value="Genomic_DNA"/>
</dbReference>
<dbReference type="InterPro" id="IPR018366">
    <property type="entry name" value="CBM2_CS"/>
</dbReference>
<dbReference type="Gene3D" id="2.60.40.10">
    <property type="entry name" value="Immunoglobulins"/>
    <property type="match status" value="2"/>
</dbReference>
<dbReference type="SUPFAM" id="SSF49265">
    <property type="entry name" value="Fibronectin type III"/>
    <property type="match status" value="2"/>
</dbReference>
<dbReference type="Pfam" id="PF00553">
    <property type="entry name" value="CBM_2"/>
    <property type="match status" value="1"/>
</dbReference>
<dbReference type="PROSITE" id="PS50853">
    <property type="entry name" value="FN3"/>
    <property type="match status" value="1"/>
</dbReference>
<evidence type="ECO:0000256" key="3">
    <source>
        <dbReference type="ARBA" id="ARBA00023295"/>
    </source>
</evidence>
<keyword evidence="2" id="KW-0119">Carbohydrate metabolism</keyword>
<organism evidence="8 9">
    <name type="scientific">Dactylosporangium maewongense</name>
    <dbReference type="NCBI Taxonomy" id="634393"/>
    <lineage>
        <taxon>Bacteria</taxon>
        <taxon>Bacillati</taxon>
        <taxon>Actinomycetota</taxon>
        <taxon>Actinomycetes</taxon>
        <taxon>Micromonosporales</taxon>
        <taxon>Micromonosporaceae</taxon>
        <taxon>Dactylosporangium</taxon>
    </lineage>
</organism>
<dbReference type="SUPFAM" id="SSF49384">
    <property type="entry name" value="Carbohydrate-binding domain"/>
    <property type="match status" value="1"/>
</dbReference>
<dbReference type="InterPro" id="IPR008965">
    <property type="entry name" value="CBM2/CBM3_carb-bd_dom_sf"/>
</dbReference>
<protein>
    <submittedName>
        <fullName evidence="8">Uncharacterized protein</fullName>
    </submittedName>
</protein>